<feature type="transmembrane region" description="Helical" evidence="1">
    <location>
        <begin position="28"/>
        <end position="48"/>
    </location>
</feature>
<keyword evidence="2" id="KW-0614">Plasmid</keyword>
<dbReference type="RefSeq" id="WP_159005679.1">
    <property type="nucleotide sequence ID" value="NZ_CP031418.1"/>
</dbReference>
<evidence type="ECO:0000313" key="3">
    <source>
        <dbReference type="Proteomes" id="UP000057820"/>
    </source>
</evidence>
<accession>A0A0H5PB56</accession>
<keyword evidence="1" id="KW-1133">Transmembrane helix</keyword>
<keyword evidence="1" id="KW-0472">Membrane</keyword>
<evidence type="ECO:0000256" key="1">
    <source>
        <dbReference type="SAM" id="Phobius"/>
    </source>
</evidence>
<organism evidence="2 3">
    <name type="scientific">Nocardia farcinica</name>
    <dbReference type="NCBI Taxonomy" id="37329"/>
    <lineage>
        <taxon>Bacteria</taxon>
        <taxon>Bacillati</taxon>
        <taxon>Actinomycetota</taxon>
        <taxon>Actinomycetes</taxon>
        <taxon>Mycobacteriales</taxon>
        <taxon>Nocardiaceae</taxon>
        <taxon>Nocardia</taxon>
    </lineage>
</organism>
<name>A0A0H5PB56_NOCFR</name>
<proteinExistence type="predicted"/>
<dbReference type="Proteomes" id="UP000057820">
    <property type="component" value="Plasmid 2"/>
</dbReference>
<dbReference type="EMBL" id="LN868939">
    <property type="protein sequence ID" value="CRY79836.1"/>
    <property type="molecule type" value="Genomic_DNA"/>
</dbReference>
<sequence length="53" mass="5743">MSFVIPALALLVMLKVLGVLAWGWANIALWAALFLIFEGVFRLVSAGLKARKG</sequence>
<dbReference type="KEGG" id="nfr:ERS450000_03489"/>
<geneLocation type="plasmid" evidence="2">
    <name>2</name>
</geneLocation>
<keyword evidence="1" id="KW-0812">Transmembrane</keyword>
<dbReference type="AlphaFoldDB" id="A0A0H5PB56"/>
<protein>
    <submittedName>
        <fullName evidence="2">Uncharacterized protein</fullName>
    </submittedName>
</protein>
<evidence type="ECO:0000313" key="2">
    <source>
        <dbReference type="EMBL" id="CRY79836.1"/>
    </source>
</evidence>
<reference evidence="3" key="1">
    <citation type="submission" date="2015-03" db="EMBL/GenBank/DDBJ databases">
        <authorList>
            <consortium name="Pathogen Informatics"/>
        </authorList>
    </citation>
    <scope>NUCLEOTIDE SEQUENCE [LARGE SCALE GENOMIC DNA]</scope>
    <source>
        <strain evidence="3">NCTC11134</strain>
        <plasmid evidence="3">2</plasmid>
    </source>
</reference>
<gene>
    <name evidence="2" type="ORF">ERS450000_03489</name>
</gene>